<keyword evidence="2" id="KW-0812">Transmembrane</keyword>
<dbReference type="AlphaFoldDB" id="A0AAE0ZI67"/>
<name>A0AAE0ZI67_9GAST</name>
<evidence type="ECO:0000313" key="3">
    <source>
        <dbReference type="EMBL" id="KAK3768837.1"/>
    </source>
</evidence>
<protein>
    <submittedName>
        <fullName evidence="3">Uncharacterized protein</fullName>
    </submittedName>
</protein>
<keyword evidence="2" id="KW-1133">Transmembrane helix</keyword>
<feature type="transmembrane region" description="Helical" evidence="2">
    <location>
        <begin position="165"/>
        <end position="186"/>
    </location>
</feature>
<sequence>MGIRRSRSRSQLSALKLHLVRSVPSHHSPHSRFVAVSRRNASVSSGTVVVSTAPERRVGRVSAFPQPFHSSLQQATPRPAGSLQQSPPSRQQHRRSRRLHSSRSQSRSRPGRGRSRSGQAPHHVARTSGRSQYHLVRPQSHCRVDPSRSFYRTVSRSHRRTVVRFNGAVVAVLVMVVVFVVVAGHLRVPRPSRSSRPRTRVGQLVKVVVGVVVAGQRRFHRVQG</sequence>
<dbReference type="EMBL" id="JAWDGP010004011">
    <property type="protein sequence ID" value="KAK3768837.1"/>
    <property type="molecule type" value="Genomic_DNA"/>
</dbReference>
<evidence type="ECO:0000313" key="4">
    <source>
        <dbReference type="Proteomes" id="UP001283361"/>
    </source>
</evidence>
<evidence type="ECO:0000256" key="2">
    <source>
        <dbReference type="SAM" id="Phobius"/>
    </source>
</evidence>
<reference evidence="3" key="1">
    <citation type="journal article" date="2023" name="G3 (Bethesda)">
        <title>A reference genome for the long-term kleptoplast-retaining sea slug Elysia crispata morphotype clarki.</title>
        <authorList>
            <person name="Eastman K.E."/>
            <person name="Pendleton A.L."/>
            <person name="Shaikh M.A."/>
            <person name="Suttiyut T."/>
            <person name="Ogas R."/>
            <person name="Tomko P."/>
            <person name="Gavelis G."/>
            <person name="Widhalm J.R."/>
            <person name="Wisecaver J.H."/>
        </authorList>
    </citation>
    <scope>NUCLEOTIDE SEQUENCE</scope>
    <source>
        <strain evidence="3">ECLA1</strain>
    </source>
</reference>
<feature type="compositionally biased region" description="Low complexity" evidence="1">
    <location>
        <begin position="81"/>
        <end position="90"/>
    </location>
</feature>
<proteinExistence type="predicted"/>
<comment type="caution">
    <text evidence="3">The sequence shown here is derived from an EMBL/GenBank/DDBJ whole genome shotgun (WGS) entry which is preliminary data.</text>
</comment>
<accession>A0AAE0ZI67</accession>
<feature type="compositionally biased region" description="Basic residues" evidence="1">
    <location>
        <begin position="91"/>
        <end position="101"/>
    </location>
</feature>
<feature type="region of interest" description="Disordered" evidence="1">
    <location>
        <begin position="70"/>
        <end position="140"/>
    </location>
</feature>
<keyword evidence="2" id="KW-0472">Membrane</keyword>
<keyword evidence="4" id="KW-1185">Reference proteome</keyword>
<organism evidence="3 4">
    <name type="scientific">Elysia crispata</name>
    <name type="common">lettuce slug</name>
    <dbReference type="NCBI Taxonomy" id="231223"/>
    <lineage>
        <taxon>Eukaryota</taxon>
        <taxon>Metazoa</taxon>
        <taxon>Spiralia</taxon>
        <taxon>Lophotrochozoa</taxon>
        <taxon>Mollusca</taxon>
        <taxon>Gastropoda</taxon>
        <taxon>Heterobranchia</taxon>
        <taxon>Euthyneura</taxon>
        <taxon>Panpulmonata</taxon>
        <taxon>Sacoglossa</taxon>
        <taxon>Placobranchoidea</taxon>
        <taxon>Plakobranchidae</taxon>
        <taxon>Elysia</taxon>
    </lineage>
</organism>
<evidence type="ECO:0000256" key="1">
    <source>
        <dbReference type="SAM" id="MobiDB-lite"/>
    </source>
</evidence>
<gene>
    <name evidence="3" type="ORF">RRG08_045540</name>
</gene>
<dbReference type="Proteomes" id="UP001283361">
    <property type="component" value="Unassembled WGS sequence"/>
</dbReference>